<evidence type="ECO:0000313" key="3">
    <source>
        <dbReference type="Proteomes" id="UP000005234"/>
    </source>
</evidence>
<dbReference type="HOGENOM" id="CLU_2479916_0_0_6"/>
<protein>
    <submittedName>
        <fullName evidence="2">Uncharacterized protein</fullName>
    </submittedName>
</protein>
<evidence type="ECO:0000256" key="1">
    <source>
        <dbReference type="SAM" id="Phobius"/>
    </source>
</evidence>
<gene>
    <name evidence="2" type="ordered locus">Fraau_0925</name>
</gene>
<keyword evidence="1" id="KW-1133">Transmembrane helix</keyword>
<name>H8L1N4_FRAAD</name>
<feature type="transmembrane region" description="Helical" evidence="1">
    <location>
        <begin position="65"/>
        <end position="83"/>
    </location>
</feature>
<evidence type="ECO:0000313" key="2">
    <source>
        <dbReference type="EMBL" id="AFC85394.1"/>
    </source>
</evidence>
<keyword evidence="1" id="KW-0472">Membrane</keyword>
<dbReference type="STRING" id="767434.Fraau_0925"/>
<organism evidence="2 3">
    <name type="scientific">Frateuria aurantia (strain ATCC 33424 / DSM 6220 / KCTC 2777 / LMG 1558 / NBRC 3245 / NCIMB 13370)</name>
    <name type="common">Acetobacter aurantius</name>
    <dbReference type="NCBI Taxonomy" id="767434"/>
    <lineage>
        <taxon>Bacteria</taxon>
        <taxon>Pseudomonadati</taxon>
        <taxon>Pseudomonadota</taxon>
        <taxon>Gammaproteobacteria</taxon>
        <taxon>Lysobacterales</taxon>
        <taxon>Rhodanobacteraceae</taxon>
        <taxon>Frateuria</taxon>
    </lineage>
</organism>
<accession>H8L1N4</accession>
<keyword evidence="1" id="KW-0812">Transmembrane</keyword>
<dbReference type="RefSeq" id="WP_014402400.1">
    <property type="nucleotide sequence ID" value="NC_017033.1"/>
</dbReference>
<dbReference type="KEGG" id="fau:Fraau_0925"/>
<feature type="transmembrane region" description="Helical" evidence="1">
    <location>
        <begin position="41"/>
        <end position="59"/>
    </location>
</feature>
<dbReference type="EMBL" id="CP003350">
    <property type="protein sequence ID" value="AFC85394.1"/>
    <property type="molecule type" value="Genomic_DNA"/>
</dbReference>
<keyword evidence="3" id="KW-1185">Reference proteome</keyword>
<proteinExistence type="predicted"/>
<sequence length="97" mass="10512">MASASAGSGNGLLARMLDAALQGDQAAYWQLLRQWLQTLPWGWLIASTLICGLVGAWLGRSHGRLWAGLCWGLLLGPLGWPFAARPRRGRKPPPLPL</sequence>
<reference evidence="2" key="1">
    <citation type="submission" date="2012-02" db="EMBL/GenBank/DDBJ databases">
        <title>The complete genome of Frateuria aurantia DSM 6220.</title>
        <authorList>
            <consortium name="US DOE Joint Genome Institute (JGI-PGF)"/>
            <person name="Lucas S."/>
            <person name="Copeland A."/>
            <person name="Lapidus A."/>
            <person name="Glavina del Rio T."/>
            <person name="Dalin E."/>
            <person name="Tice H."/>
            <person name="Bruce D."/>
            <person name="Goodwin L."/>
            <person name="Pitluck S."/>
            <person name="Peters L."/>
            <person name="Ovchinnikova G."/>
            <person name="Teshima H."/>
            <person name="Kyrpides N."/>
            <person name="Mavromatis K."/>
            <person name="Ivanova N."/>
            <person name="Brettin T."/>
            <person name="Detter J.C."/>
            <person name="Han C."/>
            <person name="Larimer F."/>
            <person name="Land M."/>
            <person name="Hauser L."/>
            <person name="Markowitz V."/>
            <person name="Cheng J.-F."/>
            <person name="Hugenholtz P."/>
            <person name="Woyke T."/>
            <person name="Wu D."/>
            <person name="Brambilla E."/>
            <person name="Klenk H.-P."/>
            <person name="Eisen J.A."/>
        </authorList>
    </citation>
    <scope>NUCLEOTIDE SEQUENCE</scope>
    <source>
        <strain evidence="2">DSM 6220</strain>
    </source>
</reference>
<dbReference type="Proteomes" id="UP000005234">
    <property type="component" value="Chromosome"/>
</dbReference>
<dbReference type="AlphaFoldDB" id="H8L1N4"/>